<proteinExistence type="predicted"/>
<protein>
    <recommendedName>
        <fullName evidence="2">Hemerythrin-like domain-containing protein</fullName>
    </recommendedName>
</protein>
<dbReference type="PANTHER" id="PTHR35585:SF1">
    <property type="entry name" value="HHE DOMAIN PROTEIN (AFU_ORTHOLOGUE AFUA_4G00730)"/>
    <property type="match status" value="1"/>
</dbReference>
<dbReference type="EMBL" id="BAAAOS010000007">
    <property type="protein sequence ID" value="GAA1556415.1"/>
    <property type="molecule type" value="Genomic_DNA"/>
</dbReference>
<evidence type="ECO:0000313" key="3">
    <source>
        <dbReference type="EMBL" id="GAA1556415.1"/>
    </source>
</evidence>
<dbReference type="CDD" id="cd12108">
    <property type="entry name" value="Hr-like"/>
    <property type="match status" value="1"/>
</dbReference>
<feature type="compositionally biased region" description="Basic and acidic residues" evidence="1">
    <location>
        <begin position="174"/>
        <end position="186"/>
    </location>
</feature>
<evidence type="ECO:0000313" key="4">
    <source>
        <dbReference type="Proteomes" id="UP001500393"/>
    </source>
</evidence>
<dbReference type="InterPro" id="IPR012312">
    <property type="entry name" value="Hemerythrin-like"/>
</dbReference>
<feature type="region of interest" description="Disordered" evidence="1">
    <location>
        <begin position="138"/>
        <end position="186"/>
    </location>
</feature>
<feature type="domain" description="Hemerythrin-like" evidence="2">
    <location>
        <begin position="5"/>
        <end position="117"/>
    </location>
</feature>
<reference evidence="3 4" key="1">
    <citation type="journal article" date="2019" name="Int. J. Syst. Evol. Microbiol.">
        <title>The Global Catalogue of Microorganisms (GCM) 10K type strain sequencing project: providing services to taxonomists for standard genome sequencing and annotation.</title>
        <authorList>
            <consortium name="The Broad Institute Genomics Platform"/>
            <consortium name="The Broad Institute Genome Sequencing Center for Infectious Disease"/>
            <person name="Wu L."/>
            <person name="Ma J."/>
        </authorList>
    </citation>
    <scope>NUCLEOTIDE SEQUENCE [LARGE SCALE GENOMIC DNA]</scope>
    <source>
        <strain evidence="3 4">JCM 14969</strain>
    </source>
</reference>
<dbReference type="Pfam" id="PF01814">
    <property type="entry name" value="Hemerythrin"/>
    <property type="match status" value="1"/>
</dbReference>
<keyword evidence="4" id="KW-1185">Reference proteome</keyword>
<dbReference type="Proteomes" id="UP001500393">
    <property type="component" value="Unassembled WGS sequence"/>
</dbReference>
<evidence type="ECO:0000259" key="2">
    <source>
        <dbReference type="Pfam" id="PF01814"/>
    </source>
</evidence>
<comment type="caution">
    <text evidence="3">The sequence shown here is derived from an EMBL/GenBank/DDBJ whole genome shotgun (WGS) entry which is preliminary data.</text>
</comment>
<name>A0ABN2CDT6_9ACTN</name>
<gene>
    <name evidence="3" type="ORF">GCM10009789_07200</name>
</gene>
<accession>A0ABN2CDT6</accession>
<organism evidence="3 4">
    <name type="scientific">Kribbella sancticallisti</name>
    <dbReference type="NCBI Taxonomy" id="460087"/>
    <lineage>
        <taxon>Bacteria</taxon>
        <taxon>Bacillati</taxon>
        <taxon>Actinomycetota</taxon>
        <taxon>Actinomycetes</taxon>
        <taxon>Propionibacteriales</taxon>
        <taxon>Kribbellaceae</taxon>
        <taxon>Kribbella</taxon>
    </lineage>
</organism>
<dbReference type="RefSeq" id="WP_344209674.1">
    <property type="nucleotide sequence ID" value="NZ_BAAAOS010000007.1"/>
</dbReference>
<evidence type="ECO:0000256" key="1">
    <source>
        <dbReference type="SAM" id="MobiDB-lite"/>
    </source>
</evidence>
<dbReference type="PANTHER" id="PTHR35585">
    <property type="entry name" value="HHE DOMAIN PROTEIN (AFU_ORTHOLOGUE AFUA_4G00730)"/>
    <property type="match status" value="1"/>
</dbReference>
<feature type="region of interest" description="Disordered" evidence="1">
    <location>
        <begin position="50"/>
        <end position="74"/>
    </location>
</feature>
<dbReference type="Gene3D" id="1.20.120.520">
    <property type="entry name" value="nmb1532 protein domain like"/>
    <property type="match status" value="1"/>
</dbReference>
<sequence>MSGDVVDLIMNDHRQVEELFDQLKDEPEKRPNLVPVLTTLLTAHSRAEEAEVYPAAADEAGESEEVAHSQEEHVEADELLAKLAAADPTSAEFDKVLEELVDAVSHHVEEEETKVLPGMRERLSDERRLELGEAFINSREKHLGEQPADITKGQLQQQAANADIGGTSGMSKEALQKKLRQEAKSE</sequence>